<keyword evidence="2" id="KW-1185">Reference proteome</keyword>
<dbReference type="Proteomes" id="UP001610631">
    <property type="component" value="Unassembled WGS sequence"/>
</dbReference>
<accession>A0ABW7PJZ0</accession>
<name>A0ABW7PJZ0_9ACTN</name>
<evidence type="ECO:0000313" key="2">
    <source>
        <dbReference type="Proteomes" id="UP001610631"/>
    </source>
</evidence>
<gene>
    <name evidence="1" type="ORF">WDV06_27095</name>
</gene>
<reference evidence="1 2" key="1">
    <citation type="submission" date="2024-03" db="EMBL/GenBank/DDBJ databases">
        <title>Whole genome sequencing of Streptomyces racemochromogenes, to identify antimicrobial biosynthetic gene clusters.</title>
        <authorList>
            <person name="Suryawanshi P."/>
            <person name="Krishnaraj P.U."/>
            <person name="Arun Y.P."/>
            <person name="Suryawanshi M.P."/>
            <person name="Rakshit O."/>
        </authorList>
    </citation>
    <scope>NUCLEOTIDE SEQUENCE [LARGE SCALE GENOMIC DNA]</scope>
    <source>
        <strain evidence="1 2">AUDT626</strain>
    </source>
</reference>
<dbReference type="EMBL" id="JBBDHD010000093">
    <property type="protein sequence ID" value="MFH7598731.1"/>
    <property type="molecule type" value="Genomic_DNA"/>
</dbReference>
<dbReference type="RefSeq" id="WP_395512440.1">
    <property type="nucleotide sequence ID" value="NZ_JBBDHD010000093.1"/>
</dbReference>
<proteinExistence type="predicted"/>
<evidence type="ECO:0000313" key="1">
    <source>
        <dbReference type="EMBL" id="MFH7598731.1"/>
    </source>
</evidence>
<organism evidence="1 2">
    <name type="scientific">Streptomyces racemochromogenes</name>
    <dbReference type="NCBI Taxonomy" id="67353"/>
    <lineage>
        <taxon>Bacteria</taxon>
        <taxon>Bacillati</taxon>
        <taxon>Actinomycetota</taxon>
        <taxon>Actinomycetes</taxon>
        <taxon>Kitasatosporales</taxon>
        <taxon>Streptomycetaceae</taxon>
        <taxon>Streptomyces</taxon>
    </lineage>
</organism>
<comment type="caution">
    <text evidence="1">The sequence shown here is derived from an EMBL/GenBank/DDBJ whole genome shotgun (WGS) entry which is preliminary data.</text>
</comment>
<sequence>MVKICFIVLSVPLYQTDEATWRGRTSGRPSDFSVHAHVDVRREHRSAW</sequence>
<protein>
    <submittedName>
        <fullName evidence="1">Uncharacterized protein</fullName>
    </submittedName>
</protein>